<keyword evidence="6 10" id="KW-0067">ATP-binding</keyword>
<dbReference type="PROSITE" id="PS50109">
    <property type="entry name" value="HIS_KIN"/>
    <property type="match status" value="1"/>
</dbReference>
<comment type="caution">
    <text evidence="10">The sequence shown here is derived from an EMBL/GenBank/DDBJ whole genome shotgun (WGS) entry which is preliminary data.</text>
</comment>
<dbReference type="InterPro" id="IPR003594">
    <property type="entry name" value="HATPase_dom"/>
</dbReference>
<evidence type="ECO:0000256" key="3">
    <source>
        <dbReference type="ARBA" id="ARBA00022679"/>
    </source>
</evidence>
<keyword evidence="5" id="KW-0418">Kinase</keyword>
<feature type="coiled-coil region" evidence="8">
    <location>
        <begin position="537"/>
        <end position="590"/>
    </location>
</feature>
<dbReference type="InterPro" id="IPR004358">
    <property type="entry name" value="Sig_transdc_His_kin-like_C"/>
</dbReference>
<feature type="domain" description="Histidine kinase" evidence="9">
    <location>
        <begin position="627"/>
        <end position="860"/>
    </location>
</feature>
<keyword evidence="7" id="KW-0902">Two-component regulatory system</keyword>
<dbReference type="Pfam" id="PF02518">
    <property type="entry name" value="HATPase_c"/>
    <property type="match status" value="1"/>
</dbReference>
<keyword evidence="3" id="KW-0808">Transferase</keyword>
<dbReference type="SUPFAM" id="SSF55874">
    <property type="entry name" value="ATPase domain of HSP90 chaperone/DNA topoisomerase II/histidine kinase"/>
    <property type="match status" value="2"/>
</dbReference>
<name>A0ABW0LTX1_9BACL</name>
<evidence type="ECO:0000256" key="8">
    <source>
        <dbReference type="SAM" id="Coils"/>
    </source>
</evidence>
<dbReference type="RefSeq" id="WP_209748772.1">
    <property type="nucleotide sequence ID" value="NZ_JBHSMH010000012.1"/>
</dbReference>
<dbReference type="EMBL" id="JBHSMH010000012">
    <property type="protein sequence ID" value="MFC5468467.1"/>
    <property type="molecule type" value="Genomic_DNA"/>
</dbReference>
<evidence type="ECO:0000256" key="4">
    <source>
        <dbReference type="ARBA" id="ARBA00022741"/>
    </source>
</evidence>
<reference evidence="11" key="1">
    <citation type="journal article" date="2019" name="Int. J. Syst. Evol. Microbiol.">
        <title>The Global Catalogue of Microorganisms (GCM) 10K type strain sequencing project: providing services to taxonomists for standard genome sequencing and annotation.</title>
        <authorList>
            <consortium name="The Broad Institute Genomics Platform"/>
            <consortium name="The Broad Institute Genome Sequencing Center for Infectious Disease"/>
            <person name="Wu L."/>
            <person name="Ma J."/>
        </authorList>
    </citation>
    <scope>NUCLEOTIDE SEQUENCE [LARGE SCALE GENOMIC DNA]</scope>
    <source>
        <strain evidence="11">CCUG 57113</strain>
    </source>
</reference>
<evidence type="ECO:0000313" key="10">
    <source>
        <dbReference type="EMBL" id="MFC5468467.1"/>
    </source>
</evidence>
<dbReference type="SMART" id="SM00387">
    <property type="entry name" value="HATPase_c"/>
    <property type="match status" value="1"/>
</dbReference>
<dbReference type="EC" id="2.7.13.3" evidence="2"/>
<organism evidence="10 11">
    <name type="scientific">Cohnella suwonensis</name>
    <dbReference type="NCBI Taxonomy" id="696072"/>
    <lineage>
        <taxon>Bacteria</taxon>
        <taxon>Bacillati</taxon>
        <taxon>Bacillota</taxon>
        <taxon>Bacilli</taxon>
        <taxon>Bacillales</taxon>
        <taxon>Paenibacillaceae</taxon>
        <taxon>Cohnella</taxon>
    </lineage>
</organism>
<dbReference type="GO" id="GO:0005524">
    <property type="term" value="F:ATP binding"/>
    <property type="evidence" value="ECO:0007669"/>
    <property type="project" value="UniProtKB-KW"/>
</dbReference>
<gene>
    <name evidence="10" type="ORF">ACFPPD_07025</name>
</gene>
<comment type="catalytic activity">
    <reaction evidence="1">
        <text>ATP + protein L-histidine = ADP + protein N-phospho-L-histidine.</text>
        <dbReference type="EC" id="2.7.13.3"/>
    </reaction>
</comment>
<proteinExistence type="predicted"/>
<evidence type="ECO:0000256" key="1">
    <source>
        <dbReference type="ARBA" id="ARBA00000085"/>
    </source>
</evidence>
<evidence type="ECO:0000313" key="11">
    <source>
        <dbReference type="Proteomes" id="UP001596105"/>
    </source>
</evidence>
<keyword evidence="8" id="KW-0175">Coiled coil</keyword>
<dbReference type="PANTHER" id="PTHR43065">
    <property type="entry name" value="SENSOR HISTIDINE KINASE"/>
    <property type="match status" value="1"/>
</dbReference>
<accession>A0ABW0LTX1</accession>
<keyword evidence="11" id="KW-1185">Reference proteome</keyword>
<evidence type="ECO:0000256" key="7">
    <source>
        <dbReference type="ARBA" id="ARBA00023012"/>
    </source>
</evidence>
<dbReference type="PRINTS" id="PR00344">
    <property type="entry name" value="BCTRLSENSOR"/>
</dbReference>
<evidence type="ECO:0000256" key="5">
    <source>
        <dbReference type="ARBA" id="ARBA00022777"/>
    </source>
</evidence>
<protein>
    <recommendedName>
        <fullName evidence="2">histidine kinase</fullName>
        <ecNumber evidence="2">2.7.13.3</ecNumber>
    </recommendedName>
</protein>
<dbReference type="Proteomes" id="UP001596105">
    <property type="component" value="Unassembled WGS sequence"/>
</dbReference>
<dbReference type="InterPro" id="IPR036890">
    <property type="entry name" value="HATPase_C_sf"/>
</dbReference>
<dbReference type="Pfam" id="PF13589">
    <property type="entry name" value="HATPase_c_3"/>
    <property type="match status" value="1"/>
</dbReference>
<evidence type="ECO:0000256" key="2">
    <source>
        <dbReference type="ARBA" id="ARBA00012438"/>
    </source>
</evidence>
<sequence length="868" mass="100461">MKHVPFKVSARAARLIGRENVSNADGAIIELIKNGYDADATACLIIFDIKYNQIPKKLTLGEFHSLELGVKEEQLLQSFYKVLNGFYELKTIDESQENQLLAIFRRQNRIYIIDNGDGMSDEIIENNWMTIGTNNKEVDFESKKKRVRTGAKGIGRFALDRLGNQSRMITIPRGNFGGFDWKVRWSDFERQGANLDQVFAQISNTSYDTFFLTIEKILSIFPNTSKVATKKKFSQGTIIEISELRDNWNSENIQGIYKNLEILTPPQDSFEFEYFEDEAEDFEGQSDRLEEIEVDNYAFKMYLHSTMAPKEYGRIRTSICDDFDYKLSAEYNENQELIVTIHRNEFNVELLDKRLFEYPQMKQWPFNKETFETSNSFTKKYTLPQLMPGNLSGSLDNIGPFQFTVYFMKRSLQQDDKERLFQREFPSSTRSEWLDSFGGIKMFRDSFRVRPYGEAGGSSFDWLTLGERAAKSPAGVTHKSGSWKVRPNQVAGLIRISRILNLNFEDKSSREGIQETPEFQTFKVLLLRIIQLFEDDRQAIMRLLNQLYEEVNEQELNKDKAKKVAEKVVLESARSTTNNTKEEVEKNQNERSFLAKQVLAFSRERDELITELKLLKGLASTGLVITSFAHELKNLSANILPRTQDLRAVLQKIISNDTVQKLKSYNNPYIMIDDFRNQDQRLKHWLDIALNVIRKDKRTRKKVDLYMMFEEYERTWSAALAFQSVELIIPKSNVDKTCLFRMFPIDFDSVFNNLLSNSLDAFQRKDAPNSRQITIGLEMEDGKIVFTYEDSGPGLLATIDNPYKIFESFFTTKLDAIGRPVGTGLGMWIVKTTIDEYRGQVELVKARPGFKLKIKLPVRKDEGIVNHV</sequence>
<dbReference type="InterPro" id="IPR005467">
    <property type="entry name" value="His_kinase_dom"/>
</dbReference>
<dbReference type="Gene3D" id="3.30.565.10">
    <property type="entry name" value="Histidine kinase-like ATPase, C-terminal domain"/>
    <property type="match status" value="2"/>
</dbReference>
<evidence type="ECO:0000256" key="6">
    <source>
        <dbReference type="ARBA" id="ARBA00022840"/>
    </source>
</evidence>
<evidence type="ECO:0000259" key="9">
    <source>
        <dbReference type="PROSITE" id="PS50109"/>
    </source>
</evidence>
<keyword evidence="4" id="KW-0547">Nucleotide-binding</keyword>